<dbReference type="AlphaFoldDB" id="A0A381XIT0"/>
<gene>
    <name evidence="1" type="ORF">METZ01_LOCUS117364</name>
</gene>
<reference evidence="1" key="1">
    <citation type="submission" date="2018-05" db="EMBL/GenBank/DDBJ databases">
        <authorList>
            <person name="Lanie J.A."/>
            <person name="Ng W.-L."/>
            <person name="Kazmierczak K.M."/>
            <person name="Andrzejewski T.M."/>
            <person name="Davidsen T.M."/>
            <person name="Wayne K.J."/>
            <person name="Tettelin H."/>
            <person name="Glass J.I."/>
            <person name="Rusch D."/>
            <person name="Podicherti R."/>
            <person name="Tsui H.-C.T."/>
            <person name="Winkler M.E."/>
        </authorList>
    </citation>
    <scope>NUCLEOTIDE SEQUENCE</scope>
</reference>
<protein>
    <submittedName>
        <fullName evidence="1">Uncharacterized protein</fullName>
    </submittedName>
</protein>
<evidence type="ECO:0000313" key="1">
    <source>
        <dbReference type="EMBL" id="SVA64510.1"/>
    </source>
</evidence>
<organism evidence="1">
    <name type="scientific">marine metagenome</name>
    <dbReference type="NCBI Taxonomy" id="408172"/>
    <lineage>
        <taxon>unclassified sequences</taxon>
        <taxon>metagenomes</taxon>
        <taxon>ecological metagenomes</taxon>
    </lineage>
</organism>
<proteinExistence type="predicted"/>
<accession>A0A381XIT0</accession>
<name>A0A381XIT0_9ZZZZ</name>
<feature type="non-terminal residue" evidence="1">
    <location>
        <position position="23"/>
    </location>
</feature>
<dbReference type="EMBL" id="UINC01015294">
    <property type="protein sequence ID" value="SVA64510.1"/>
    <property type="molecule type" value="Genomic_DNA"/>
</dbReference>
<sequence length="23" mass="2594">MLISELKLAKELIRRPSITPVDA</sequence>